<dbReference type="GO" id="GO:0016491">
    <property type="term" value="F:oxidoreductase activity"/>
    <property type="evidence" value="ECO:0007669"/>
    <property type="project" value="UniProtKB-KW"/>
</dbReference>
<keyword evidence="2" id="KW-0521">NADP</keyword>
<dbReference type="PANTHER" id="PTHR43490">
    <property type="entry name" value="(+)-NEOMENTHOL DEHYDROGENASE"/>
    <property type="match status" value="1"/>
</dbReference>
<reference evidence="5" key="1">
    <citation type="submission" date="2024-04" db="EMBL/GenBank/DDBJ databases">
        <authorList>
            <person name="Roder T."/>
            <person name="Oberhansli S."/>
            <person name="Kreuzer M."/>
        </authorList>
    </citation>
    <scope>NUCLEOTIDE SEQUENCE</scope>
    <source>
        <strain evidence="5">LWS13-1.2</strain>
    </source>
</reference>
<evidence type="ECO:0000256" key="3">
    <source>
        <dbReference type="ARBA" id="ARBA00023002"/>
    </source>
</evidence>
<dbReference type="PANTHER" id="PTHR43490:SF99">
    <property type="entry name" value="SHORT-CHAIN DEHYDROGENASE_REDUCTASE"/>
    <property type="match status" value="1"/>
</dbReference>
<dbReference type="RefSeq" id="WP_349427826.1">
    <property type="nucleotide sequence ID" value="NZ_CP151632.1"/>
</dbReference>
<dbReference type="PROSITE" id="PS00061">
    <property type="entry name" value="ADH_SHORT"/>
    <property type="match status" value="1"/>
</dbReference>
<sequence>MSAVLVTGATKGLGRETARQLAAAGHTVYAGARDGERGRAAANEIGARFIQIDVTDDASVAAAAAEIDASETEGGIDVVVNCAGVEGRLADNGILAAEDTTAGDMLAVFDTNVFGVIRVVHSFLPLLQKSAAPVIVNVSSGLGSLTELSDPSSPTQFYRGIAYPSSKSALNAITIQLAKALPDFRINAVDPGFTRTDLNGNTGTQTVEEGSAVIVRMAQVAADGPTGSFLSNDGPASW</sequence>
<gene>
    <name evidence="5" type="ORF">MRBLWS13_000880</name>
</gene>
<evidence type="ECO:0000256" key="1">
    <source>
        <dbReference type="ARBA" id="ARBA00006484"/>
    </source>
</evidence>
<dbReference type="InterPro" id="IPR020904">
    <property type="entry name" value="Sc_DH/Rdtase_CS"/>
</dbReference>
<organism evidence="5">
    <name type="scientific">Microbacterium sp. LWS13-1.2</name>
    <dbReference type="NCBI Taxonomy" id="3135264"/>
    <lineage>
        <taxon>Bacteria</taxon>
        <taxon>Bacillati</taxon>
        <taxon>Actinomycetota</taxon>
        <taxon>Actinomycetes</taxon>
        <taxon>Micrococcales</taxon>
        <taxon>Microbacteriaceae</taxon>
        <taxon>Microbacterium</taxon>
    </lineage>
</organism>
<name>A0AAU6S8T6_9MICO</name>
<protein>
    <submittedName>
        <fullName evidence="5">SDR family NAD(P)-dependent oxidoreductase</fullName>
    </submittedName>
</protein>
<keyword evidence="3" id="KW-0560">Oxidoreductase</keyword>
<comment type="similarity">
    <text evidence="1 4">Belongs to the short-chain dehydrogenases/reductases (SDR) family.</text>
</comment>
<dbReference type="InterPro" id="IPR036291">
    <property type="entry name" value="NAD(P)-bd_dom_sf"/>
</dbReference>
<dbReference type="SUPFAM" id="SSF51735">
    <property type="entry name" value="NAD(P)-binding Rossmann-fold domains"/>
    <property type="match status" value="1"/>
</dbReference>
<dbReference type="Pfam" id="PF00106">
    <property type="entry name" value="adh_short"/>
    <property type="match status" value="1"/>
</dbReference>
<dbReference type="PRINTS" id="PR00081">
    <property type="entry name" value="GDHRDH"/>
</dbReference>
<dbReference type="EMBL" id="CP151632">
    <property type="protein sequence ID" value="WZO33262.1"/>
    <property type="molecule type" value="Genomic_DNA"/>
</dbReference>
<accession>A0AAU6S8T6</accession>
<dbReference type="InterPro" id="IPR002347">
    <property type="entry name" value="SDR_fam"/>
</dbReference>
<evidence type="ECO:0000313" key="5">
    <source>
        <dbReference type="EMBL" id="WZO33262.1"/>
    </source>
</evidence>
<dbReference type="PRINTS" id="PR00080">
    <property type="entry name" value="SDRFAMILY"/>
</dbReference>
<dbReference type="Gene3D" id="3.40.50.720">
    <property type="entry name" value="NAD(P)-binding Rossmann-like Domain"/>
    <property type="match status" value="1"/>
</dbReference>
<evidence type="ECO:0000256" key="4">
    <source>
        <dbReference type="RuleBase" id="RU000363"/>
    </source>
</evidence>
<proteinExistence type="inferred from homology"/>
<dbReference type="AlphaFoldDB" id="A0AAU6S8T6"/>
<evidence type="ECO:0000256" key="2">
    <source>
        <dbReference type="ARBA" id="ARBA00022857"/>
    </source>
</evidence>